<dbReference type="InterPro" id="IPR015655">
    <property type="entry name" value="PP2C"/>
</dbReference>
<evidence type="ECO:0000256" key="2">
    <source>
        <dbReference type="ARBA" id="ARBA00001946"/>
    </source>
</evidence>
<dbReference type="PROSITE" id="PS01032">
    <property type="entry name" value="PPM_1"/>
    <property type="match status" value="1"/>
</dbReference>
<feature type="domain" description="PPM-type phosphatase" evidence="11">
    <location>
        <begin position="71"/>
        <end position="334"/>
    </location>
</feature>
<evidence type="ECO:0000256" key="8">
    <source>
        <dbReference type="ARBA" id="ARBA00023211"/>
    </source>
</evidence>
<dbReference type="OrthoDB" id="10264738at2759"/>
<dbReference type="GO" id="GO:0004722">
    <property type="term" value="F:protein serine/threonine phosphatase activity"/>
    <property type="evidence" value="ECO:0007669"/>
    <property type="project" value="UniProtKB-EC"/>
</dbReference>
<evidence type="ECO:0000256" key="10">
    <source>
        <dbReference type="SAM" id="MobiDB-lite"/>
    </source>
</evidence>
<dbReference type="Pfam" id="PF00481">
    <property type="entry name" value="PP2C"/>
    <property type="match status" value="1"/>
</dbReference>
<evidence type="ECO:0000256" key="7">
    <source>
        <dbReference type="ARBA" id="ARBA00022912"/>
    </source>
</evidence>
<organism evidence="12 13">
    <name type="scientific">Allacma fusca</name>
    <dbReference type="NCBI Taxonomy" id="39272"/>
    <lineage>
        <taxon>Eukaryota</taxon>
        <taxon>Metazoa</taxon>
        <taxon>Ecdysozoa</taxon>
        <taxon>Arthropoda</taxon>
        <taxon>Hexapoda</taxon>
        <taxon>Collembola</taxon>
        <taxon>Symphypleona</taxon>
        <taxon>Sminthuridae</taxon>
        <taxon>Allacma</taxon>
    </lineage>
</organism>
<accession>A0A8J2JJM2</accession>
<evidence type="ECO:0000256" key="1">
    <source>
        <dbReference type="ARBA" id="ARBA00001936"/>
    </source>
</evidence>
<keyword evidence="6 9" id="KW-0378">Hydrolase</keyword>
<comment type="similarity">
    <text evidence="3 9">Belongs to the PP2C family.</text>
</comment>
<dbReference type="SMART" id="SM00332">
    <property type="entry name" value="PP2Cc"/>
    <property type="match status" value="1"/>
</dbReference>
<keyword evidence="8" id="KW-0464">Manganese</keyword>
<dbReference type="EC" id="3.1.3.16" evidence="4"/>
<dbReference type="Proteomes" id="UP000708208">
    <property type="component" value="Unassembled WGS sequence"/>
</dbReference>
<evidence type="ECO:0000256" key="4">
    <source>
        <dbReference type="ARBA" id="ARBA00013081"/>
    </source>
</evidence>
<sequence length="389" mass="43225">MTPVHPIIISYYSPMLYFPPPSQVTPTPSSESPQVLQYFVLRRNTFLKMGQTLSEPVTAKESNSVQNSMFKVGSSCMQGWRVTMEDSHTHILSLPDDQTAAFFGVYDGHGGPKVAQHAGNHLHKFIVQRQEYQEGDAVGAIKQGFLEFDHSMLKDEHMRDELAGTTAVTVLIKDNKVYCGNVGDSRAVACAGGQTLPLSTDHKPNNPEEATRIERAGGWVEYNRVNGNLALSRALGDFVFKRNTTMKPEEQMVIALPDVEYRDISDDWEFILLACDGIWDVVTNEEAVEFVRRRLSINMEPETICEELMTNCLAPDCQMGGLGCDNMTVILACFLHGKSYVDLCQKIAASYSPPLNPSLPVNGNVDEDNEGDEDEDNDENEADDNTIFS</sequence>
<dbReference type="FunFam" id="3.60.40.10:FF:000016">
    <property type="entry name" value="Protein phosphatase 2C"/>
    <property type="match status" value="1"/>
</dbReference>
<name>A0A8J2JJM2_9HEXA</name>
<keyword evidence="5" id="KW-0479">Metal-binding</keyword>
<dbReference type="CDD" id="cd00143">
    <property type="entry name" value="PP2Cc"/>
    <property type="match status" value="1"/>
</dbReference>
<evidence type="ECO:0000313" key="13">
    <source>
        <dbReference type="Proteomes" id="UP000708208"/>
    </source>
</evidence>
<evidence type="ECO:0000256" key="5">
    <source>
        <dbReference type="ARBA" id="ARBA00022723"/>
    </source>
</evidence>
<dbReference type="PANTHER" id="PTHR13832">
    <property type="entry name" value="PROTEIN PHOSPHATASE 2C"/>
    <property type="match status" value="1"/>
</dbReference>
<dbReference type="PANTHER" id="PTHR13832:SF565">
    <property type="entry name" value="AT28366P-RELATED"/>
    <property type="match status" value="1"/>
</dbReference>
<dbReference type="InterPro" id="IPR000222">
    <property type="entry name" value="PP2C_BS"/>
</dbReference>
<evidence type="ECO:0000313" key="12">
    <source>
        <dbReference type="EMBL" id="CAG7721121.1"/>
    </source>
</evidence>
<evidence type="ECO:0000256" key="3">
    <source>
        <dbReference type="ARBA" id="ARBA00006702"/>
    </source>
</evidence>
<feature type="region of interest" description="Disordered" evidence="10">
    <location>
        <begin position="357"/>
        <end position="389"/>
    </location>
</feature>
<dbReference type="InterPro" id="IPR001932">
    <property type="entry name" value="PPM-type_phosphatase-like_dom"/>
</dbReference>
<comment type="cofactor">
    <cofactor evidence="2">
        <name>Mg(2+)</name>
        <dbReference type="ChEBI" id="CHEBI:18420"/>
    </cofactor>
</comment>
<proteinExistence type="inferred from homology"/>
<feature type="compositionally biased region" description="Acidic residues" evidence="10">
    <location>
        <begin position="365"/>
        <end position="389"/>
    </location>
</feature>
<dbReference type="PROSITE" id="PS51746">
    <property type="entry name" value="PPM_2"/>
    <property type="match status" value="1"/>
</dbReference>
<dbReference type="AlphaFoldDB" id="A0A8J2JJM2"/>
<protein>
    <recommendedName>
        <fullName evidence="4">protein-serine/threonine phosphatase</fullName>
        <ecNumber evidence="4">3.1.3.16</ecNumber>
    </recommendedName>
</protein>
<keyword evidence="7 9" id="KW-0904">Protein phosphatase</keyword>
<evidence type="ECO:0000256" key="6">
    <source>
        <dbReference type="ARBA" id="ARBA00022801"/>
    </source>
</evidence>
<comment type="cofactor">
    <cofactor evidence="1">
        <name>Mn(2+)</name>
        <dbReference type="ChEBI" id="CHEBI:29035"/>
    </cofactor>
</comment>
<dbReference type="GO" id="GO:0046872">
    <property type="term" value="F:metal ion binding"/>
    <property type="evidence" value="ECO:0007669"/>
    <property type="project" value="UniProtKB-KW"/>
</dbReference>
<comment type="caution">
    <text evidence="12">The sequence shown here is derived from an EMBL/GenBank/DDBJ whole genome shotgun (WGS) entry which is preliminary data.</text>
</comment>
<evidence type="ECO:0000259" key="11">
    <source>
        <dbReference type="PROSITE" id="PS51746"/>
    </source>
</evidence>
<dbReference type="EMBL" id="CAJVCH010076949">
    <property type="protein sequence ID" value="CAG7721121.1"/>
    <property type="molecule type" value="Genomic_DNA"/>
</dbReference>
<reference evidence="12" key="1">
    <citation type="submission" date="2021-06" db="EMBL/GenBank/DDBJ databases">
        <authorList>
            <person name="Hodson N. C."/>
            <person name="Mongue J. A."/>
            <person name="Jaron S. K."/>
        </authorList>
    </citation>
    <scope>NUCLEOTIDE SEQUENCE</scope>
</reference>
<keyword evidence="13" id="KW-1185">Reference proteome</keyword>
<evidence type="ECO:0000256" key="9">
    <source>
        <dbReference type="RuleBase" id="RU003465"/>
    </source>
</evidence>
<gene>
    <name evidence="12" type="ORF">AFUS01_LOCUS10363</name>
</gene>